<name>A0AAW8JGI5_9GAMM</name>
<feature type="domain" description="IclR-ED" evidence="3">
    <location>
        <begin position="63"/>
        <end position="246"/>
    </location>
</feature>
<dbReference type="PANTHER" id="PTHR30136">
    <property type="entry name" value="HELIX-TURN-HELIX TRANSCRIPTIONAL REGULATOR, ICLR FAMILY"/>
    <property type="match status" value="1"/>
</dbReference>
<dbReference type="GO" id="GO:0003677">
    <property type="term" value="F:DNA binding"/>
    <property type="evidence" value="ECO:0007669"/>
    <property type="project" value="TreeGrafter"/>
</dbReference>
<dbReference type="GeneID" id="84209467"/>
<evidence type="ECO:0000313" key="4">
    <source>
        <dbReference type="EMBL" id="MDQ9070716.1"/>
    </source>
</evidence>
<dbReference type="SUPFAM" id="SSF46785">
    <property type="entry name" value="Winged helix' DNA-binding domain"/>
    <property type="match status" value="1"/>
</dbReference>
<dbReference type="Gene3D" id="1.10.10.10">
    <property type="entry name" value="Winged helix-like DNA-binding domain superfamily/Winged helix DNA-binding domain"/>
    <property type="match status" value="1"/>
</dbReference>
<dbReference type="PROSITE" id="PS51078">
    <property type="entry name" value="ICLR_ED"/>
    <property type="match status" value="1"/>
</dbReference>
<dbReference type="InterPro" id="IPR029016">
    <property type="entry name" value="GAF-like_dom_sf"/>
</dbReference>
<accession>A0AAW8JGI5</accession>
<evidence type="ECO:0000256" key="1">
    <source>
        <dbReference type="ARBA" id="ARBA00023015"/>
    </source>
</evidence>
<evidence type="ECO:0000313" key="5">
    <source>
        <dbReference type="Proteomes" id="UP001243195"/>
    </source>
</evidence>
<evidence type="ECO:0000256" key="2">
    <source>
        <dbReference type="ARBA" id="ARBA00023163"/>
    </source>
</evidence>
<protein>
    <submittedName>
        <fullName evidence="4">IclR family transcriptional regulator C-terminal domain-containing protein</fullName>
    </submittedName>
</protein>
<dbReference type="InterPro" id="IPR050707">
    <property type="entry name" value="HTH_MetabolicPath_Reg"/>
</dbReference>
<dbReference type="EMBL" id="JAVIDA010000004">
    <property type="protein sequence ID" value="MDQ9070716.1"/>
    <property type="molecule type" value="Genomic_DNA"/>
</dbReference>
<dbReference type="InterPro" id="IPR036390">
    <property type="entry name" value="WH_DNA-bd_sf"/>
</dbReference>
<reference evidence="4" key="1">
    <citation type="submission" date="2023-08" db="EMBL/GenBank/DDBJ databases">
        <title>Emergence of clinically-relevant ST2 carbapenem-resistant Acinetobacter baumannii strains in hospital sewages in Zhejiang, East of China.</title>
        <authorList>
            <person name="Kaichao C."/>
            <person name="Zhang R."/>
        </authorList>
    </citation>
    <scope>NUCLEOTIDE SEQUENCE</scope>
    <source>
        <strain evidence="4">M-SY-60</strain>
    </source>
</reference>
<comment type="caution">
    <text evidence="4">The sequence shown here is derived from an EMBL/GenBank/DDBJ whole genome shotgun (WGS) entry which is preliminary data.</text>
</comment>
<dbReference type="GO" id="GO:0045892">
    <property type="term" value="P:negative regulation of DNA-templated transcription"/>
    <property type="evidence" value="ECO:0007669"/>
    <property type="project" value="TreeGrafter"/>
</dbReference>
<dbReference type="Pfam" id="PF01614">
    <property type="entry name" value="IclR_C"/>
    <property type="match status" value="1"/>
</dbReference>
<dbReference type="RefSeq" id="WP_004863072.1">
    <property type="nucleotide sequence ID" value="NZ_BBLI01000016.1"/>
</dbReference>
<dbReference type="SUPFAM" id="SSF55781">
    <property type="entry name" value="GAF domain-like"/>
    <property type="match status" value="1"/>
</dbReference>
<organism evidence="4 5">
    <name type="scientific">Acinetobacter gerneri</name>
    <dbReference type="NCBI Taxonomy" id="202952"/>
    <lineage>
        <taxon>Bacteria</taxon>
        <taxon>Pseudomonadati</taxon>
        <taxon>Pseudomonadota</taxon>
        <taxon>Gammaproteobacteria</taxon>
        <taxon>Moraxellales</taxon>
        <taxon>Moraxellaceae</taxon>
        <taxon>Acinetobacter</taxon>
    </lineage>
</organism>
<dbReference type="GO" id="GO:0003700">
    <property type="term" value="F:DNA-binding transcription factor activity"/>
    <property type="evidence" value="ECO:0007669"/>
    <property type="project" value="TreeGrafter"/>
</dbReference>
<dbReference type="InterPro" id="IPR036388">
    <property type="entry name" value="WH-like_DNA-bd_sf"/>
</dbReference>
<dbReference type="Proteomes" id="UP001243195">
    <property type="component" value="Unassembled WGS sequence"/>
</dbReference>
<proteinExistence type="predicted"/>
<sequence length="250" mass="28257">MSTSNNMLNILTLFSIEQPILDADEICEKLSFSIPTGYRYIKDLVNHGLLERLHGGQYTLGPQISVLDYISQRGNPLIHYSVPLMQEIAEQTEMDCCLTQLHEDYCLDIHHQSFKDSDLLAYGRGRPRPPYAGGAPKIMLAFSPAKTQKIFYEKYREQFSLTEFSQNEAEFLKKMTNIKKQGYYFSIGELESHLGAIAVPIVYSTKSNPIALTVVSSAKRLKLTNINVIVDLLKNAATEIENNMLGKKID</sequence>
<dbReference type="PANTHER" id="PTHR30136:SF24">
    <property type="entry name" value="HTH-TYPE TRANSCRIPTIONAL REPRESSOR ALLR"/>
    <property type="match status" value="1"/>
</dbReference>
<dbReference type="AlphaFoldDB" id="A0AAW8JGI5"/>
<gene>
    <name evidence="4" type="ORF">RFH51_04490</name>
</gene>
<dbReference type="Gene3D" id="3.30.450.40">
    <property type="match status" value="1"/>
</dbReference>
<dbReference type="InterPro" id="IPR014757">
    <property type="entry name" value="Tscrpt_reg_IclR_C"/>
</dbReference>
<keyword evidence="1" id="KW-0805">Transcription regulation</keyword>
<keyword evidence="2" id="KW-0804">Transcription</keyword>
<evidence type="ECO:0000259" key="3">
    <source>
        <dbReference type="PROSITE" id="PS51078"/>
    </source>
</evidence>